<organism evidence="2 3">
    <name type="scientific">Pullulanibacillus camelliae</name>
    <dbReference type="NCBI Taxonomy" id="1707096"/>
    <lineage>
        <taxon>Bacteria</taxon>
        <taxon>Bacillati</taxon>
        <taxon>Bacillota</taxon>
        <taxon>Bacilli</taxon>
        <taxon>Bacillales</taxon>
        <taxon>Sporolactobacillaceae</taxon>
        <taxon>Pullulanibacillus</taxon>
    </lineage>
</organism>
<reference evidence="2" key="1">
    <citation type="journal article" date="2014" name="Int. J. Syst. Evol. Microbiol.">
        <title>Complete genome sequence of Corynebacterium casei LMG S-19264T (=DSM 44701T), isolated from a smear-ripened cheese.</title>
        <authorList>
            <consortium name="US DOE Joint Genome Institute (JGI-PGF)"/>
            <person name="Walter F."/>
            <person name="Albersmeier A."/>
            <person name="Kalinowski J."/>
            <person name="Ruckert C."/>
        </authorList>
    </citation>
    <scope>NUCLEOTIDE SEQUENCE</scope>
    <source>
        <strain evidence="2">CGMCC 1.15371</strain>
    </source>
</reference>
<keyword evidence="3" id="KW-1185">Reference proteome</keyword>
<protein>
    <submittedName>
        <fullName evidence="2">Uncharacterized protein</fullName>
    </submittedName>
</protein>
<feature type="compositionally biased region" description="Basic and acidic residues" evidence="1">
    <location>
        <begin position="1"/>
        <end position="10"/>
    </location>
</feature>
<evidence type="ECO:0000313" key="2">
    <source>
        <dbReference type="EMBL" id="GGE34325.1"/>
    </source>
</evidence>
<reference evidence="2" key="2">
    <citation type="submission" date="2020-09" db="EMBL/GenBank/DDBJ databases">
        <authorList>
            <person name="Sun Q."/>
            <person name="Zhou Y."/>
        </authorList>
    </citation>
    <scope>NUCLEOTIDE SEQUENCE</scope>
    <source>
        <strain evidence="2">CGMCC 1.15371</strain>
    </source>
</reference>
<evidence type="ECO:0000313" key="3">
    <source>
        <dbReference type="Proteomes" id="UP000628775"/>
    </source>
</evidence>
<proteinExistence type="predicted"/>
<dbReference type="EMBL" id="BMIR01000003">
    <property type="protein sequence ID" value="GGE34325.1"/>
    <property type="molecule type" value="Genomic_DNA"/>
</dbReference>
<dbReference type="AlphaFoldDB" id="A0A8J2VNA1"/>
<sequence>MERKAREIRNTLKSCVPESPLTHDATLESCGKQEIGKTPQRSLTTPQQKASALDRKRSPSG</sequence>
<gene>
    <name evidence="2" type="ORF">GCM10011391_11270</name>
</gene>
<name>A0A8J2VNA1_9BACL</name>
<dbReference type="Proteomes" id="UP000628775">
    <property type="component" value="Unassembled WGS sequence"/>
</dbReference>
<feature type="compositionally biased region" description="Basic and acidic residues" evidence="1">
    <location>
        <begin position="52"/>
        <end position="61"/>
    </location>
</feature>
<feature type="compositionally biased region" description="Polar residues" evidence="1">
    <location>
        <begin position="39"/>
        <end position="50"/>
    </location>
</feature>
<feature type="region of interest" description="Disordered" evidence="1">
    <location>
        <begin position="1"/>
        <end position="61"/>
    </location>
</feature>
<accession>A0A8J2VNA1</accession>
<comment type="caution">
    <text evidence="2">The sequence shown here is derived from an EMBL/GenBank/DDBJ whole genome shotgun (WGS) entry which is preliminary data.</text>
</comment>
<evidence type="ECO:0000256" key="1">
    <source>
        <dbReference type="SAM" id="MobiDB-lite"/>
    </source>
</evidence>